<reference evidence="9" key="1">
    <citation type="submission" date="2020-06" db="EMBL/GenBank/DDBJ databases">
        <title>Draft genomic sequecing of Geomonas sp. Red736.</title>
        <authorList>
            <person name="Itoh H."/>
            <person name="Xu Z.X."/>
            <person name="Ushijima N."/>
            <person name="Masuda Y."/>
            <person name="Shiratori Y."/>
            <person name="Senoo K."/>
        </authorList>
    </citation>
    <scope>NUCLEOTIDE SEQUENCE [LARGE SCALE GENOMIC DNA]</scope>
    <source>
        <strain evidence="9">Red736</strain>
    </source>
</reference>
<proteinExistence type="predicted"/>
<feature type="transmembrane region" description="Helical" evidence="6">
    <location>
        <begin position="95"/>
        <end position="113"/>
    </location>
</feature>
<dbReference type="GO" id="GO:0005886">
    <property type="term" value="C:plasma membrane"/>
    <property type="evidence" value="ECO:0007669"/>
    <property type="project" value="TreeGrafter"/>
</dbReference>
<feature type="transmembrane region" description="Helical" evidence="6">
    <location>
        <begin position="128"/>
        <end position="156"/>
    </location>
</feature>
<evidence type="ECO:0000256" key="2">
    <source>
        <dbReference type="ARBA" id="ARBA00022692"/>
    </source>
</evidence>
<keyword evidence="5 6" id="KW-0472">Membrane</keyword>
<keyword evidence="2 6" id="KW-0812">Transmembrane</keyword>
<name>A0A6V8N1D0_9BACT</name>
<organism evidence="8 9">
    <name type="scientific">Geomonas paludis</name>
    <dbReference type="NCBI Taxonomy" id="2740185"/>
    <lineage>
        <taxon>Bacteria</taxon>
        <taxon>Pseudomonadati</taxon>
        <taxon>Thermodesulfobacteriota</taxon>
        <taxon>Desulfuromonadia</taxon>
        <taxon>Geobacterales</taxon>
        <taxon>Geobacteraceae</taxon>
        <taxon>Geomonas</taxon>
    </lineage>
</organism>
<sequence>MAYYEAICFWLSLVIYALSAGGYIYALVFRNEKVVPKLLVLIGIGLLVHTGAVAARYFAQGHFPWSTDYENGLMGGWFIIASTLFVAWRQKSLRVFAVATVPTTMLIMGYGVMRNPSLAPMAATLKSFWLAIHVFFAWLSFGAYALAMAAGVIYLLKERAAKERGQAPAEPVPDRFADLSPERLDDLMFKYLVFGFITNAIMIAAGSIWAKDLWGAYWSWDPVETWSLISWLMYGAAIHLRVTMGWRGTRFSWLMIAALLTVIINFFGVSILMKSSVHVFKMS</sequence>
<dbReference type="PANTHER" id="PTHR30071:SF1">
    <property type="entry name" value="CYTOCHROME B_B6 PROTEIN-RELATED"/>
    <property type="match status" value="1"/>
</dbReference>
<dbReference type="Pfam" id="PF01578">
    <property type="entry name" value="Cytochrom_C_asm"/>
    <property type="match status" value="1"/>
</dbReference>
<feature type="transmembrane region" description="Helical" evidence="6">
    <location>
        <begin position="71"/>
        <end position="88"/>
    </location>
</feature>
<dbReference type="GO" id="GO:0020037">
    <property type="term" value="F:heme binding"/>
    <property type="evidence" value="ECO:0007669"/>
    <property type="project" value="InterPro"/>
</dbReference>
<evidence type="ECO:0000259" key="7">
    <source>
        <dbReference type="Pfam" id="PF01578"/>
    </source>
</evidence>
<evidence type="ECO:0000256" key="1">
    <source>
        <dbReference type="ARBA" id="ARBA00004141"/>
    </source>
</evidence>
<dbReference type="InterPro" id="IPR002541">
    <property type="entry name" value="Cyt_c_assembly"/>
</dbReference>
<evidence type="ECO:0000256" key="4">
    <source>
        <dbReference type="ARBA" id="ARBA00022989"/>
    </source>
</evidence>
<accession>A0A6V8N1D0</accession>
<feature type="transmembrane region" description="Helical" evidence="6">
    <location>
        <begin position="6"/>
        <end position="26"/>
    </location>
</feature>
<keyword evidence="4 6" id="KW-1133">Transmembrane helix</keyword>
<evidence type="ECO:0000313" key="8">
    <source>
        <dbReference type="EMBL" id="GFO66298.1"/>
    </source>
</evidence>
<feature type="domain" description="Cytochrome c assembly protein" evidence="7">
    <location>
        <begin position="76"/>
        <end position="273"/>
    </location>
</feature>
<dbReference type="EMBL" id="BLXY01000021">
    <property type="protein sequence ID" value="GFO66298.1"/>
    <property type="molecule type" value="Genomic_DNA"/>
</dbReference>
<evidence type="ECO:0000256" key="5">
    <source>
        <dbReference type="ARBA" id="ARBA00023136"/>
    </source>
</evidence>
<protein>
    <submittedName>
        <fullName evidence="8">C-type cytochrome biogenesis protein CcsB</fullName>
    </submittedName>
</protein>
<dbReference type="PANTHER" id="PTHR30071">
    <property type="entry name" value="HEME EXPORTER PROTEIN C"/>
    <property type="match status" value="1"/>
</dbReference>
<feature type="transmembrane region" description="Helical" evidence="6">
    <location>
        <begin position="225"/>
        <end position="244"/>
    </location>
</feature>
<dbReference type="InterPro" id="IPR045062">
    <property type="entry name" value="Cyt_c_biogenesis_CcsA/CcmC"/>
</dbReference>
<dbReference type="GO" id="GO:0017004">
    <property type="term" value="P:cytochrome complex assembly"/>
    <property type="evidence" value="ECO:0007669"/>
    <property type="project" value="UniProtKB-KW"/>
</dbReference>
<evidence type="ECO:0000313" key="9">
    <source>
        <dbReference type="Proteomes" id="UP000568888"/>
    </source>
</evidence>
<comment type="caution">
    <text evidence="8">The sequence shown here is derived from an EMBL/GenBank/DDBJ whole genome shotgun (WGS) entry which is preliminary data.</text>
</comment>
<dbReference type="AlphaFoldDB" id="A0A6V8N1D0"/>
<evidence type="ECO:0000256" key="3">
    <source>
        <dbReference type="ARBA" id="ARBA00022748"/>
    </source>
</evidence>
<feature type="transmembrane region" description="Helical" evidence="6">
    <location>
        <begin position="38"/>
        <end position="59"/>
    </location>
</feature>
<gene>
    <name evidence="8" type="ORF">GMPD_42170</name>
</gene>
<feature type="transmembrane region" description="Helical" evidence="6">
    <location>
        <begin position="251"/>
        <end position="273"/>
    </location>
</feature>
<dbReference type="RefSeq" id="WP_183351149.1">
    <property type="nucleotide sequence ID" value="NZ_BLXY01000021.1"/>
</dbReference>
<evidence type="ECO:0000256" key="6">
    <source>
        <dbReference type="SAM" id="Phobius"/>
    </source>
</evidence>
<feature type="transmembrane region" description="Helical" evidence="6">
    <location>
        <begin position="191"/>
        <end position="210"/>
    </location>
</feature>
<comment type="subcellular location">
    <subcellularLocation>
        <location evidence="1">Membrane</location>
        <topology evidence="1">Multi-pass membrane protein</topology>
    </subcellularLocation>
</comment>
<keyword evidence="3" id="KW-0201">Cytochrome c-type biogenesis</keyword>
<dbReference type="Proteomes" id="UP000568888">
    <property type="component" value="Unassembled WGS sequence"/>
</dbReference>